<organism evidence="2">
    <name type="scientific">Stegastes partitus</name>
    <name type="common">bicolor damselfish</name>
    <dbReference type="NCBI Taxonomy" id="144197"/>
    <lineage>
        <taxon>Eukaryota</taxon>
        <taxon>Metazoa</taxon>
        <taxon>Chordata</taxon>
        <taxon>Craniata</taxon>
        <taxon>Vertebrata</taxon>
        <taxon>Euteleostomi</taxon>
        <taxon>Actinopterygii</taxon>
        <taxon>Neopterygii</taxon>
        <taxon>Teleostei</taxon>
        <taxon>Neoteleostei</taxon>
        <taxon>Acanthomorphata</taxon>
        <taxon>Ovalentaria</taxon>
        <taxon>Pomacentridae</taxon>
        <taxon>Stegastes</taxon>
    </lineage>
</organism>
<feature type="signal peptide" evidence="1">
    <location>
        <begin position="1"/>
        <end position="19"/>
    </location>
</feature>
<accession>A0A3B5B1J8</accession>
<reference evidence="2" key="1">
    <citation type="submission" date="2023-09" db="UniProtKB">
        <authorList>
            <consortium name="Ensembl"/>
        </authorList>
    </citation>
    <scope>IDENTIFICATION</scope>
</reference>
<dbReference type="OrthoDB" id="8929479at2759"/>
<proteinExistence type="predicted"/>
<name>A0A3B5B1J8_9TELE</name>
<protein>
    <submittedName>
        <fullName evidence="2 4">Saxitoxin and tetrodotoxin-binding protein 1-like</fullName>
    </submittedName>
</protein>
<dbReference type="GeneID" id="103369205"/>
<feature type="chain" id="PRO_5044592128" evidence="1">
    <location>
        <begin position="20"/>
        <end position="225"/>
    </location>
</feature>
<sequence length="225" mass="25530">MSVMKQVLMVLLLVAVGSSADVEVEPTKAPDHCDGLKNKVPLKDLHKYNGEWVLFWSVSDHDNGHNMLSVLRSSHVEMSSDNITFVMTERNLYTSGPNRRDFFINETLPSDPVQFHIHADTVRLEVDGKHEDYNDTADLAFYEGCPDCMLMTYKVEEGFYLLVYIKDGKHQDAEKLKTVHDDHKKQAECLGFPHSKPYSYDGVTDFAHKKSSPDVATEAPVLERP</sequence>
<dbReference type="RefSeq" id="XP_008296081.1">
    <property type="nucleotide sequence ID" value="XM_008297859.1"/>
</dbReference>
<reference evidence="4" key="2">
    <citation type="submission" date="2025-04" db="UniProtKB">
        <authorList>
            <consortium name="RefSeq"/>
        </authorList>
    </citation>
    <scope>IDENTIFICATION</scope>
</reference>
<dbReference type="InterPro" id="IPR012674">
    <property type="entry name" value="Calycin"/>
</dbReference>
<keyword evidence="1" id="KW-0732">Signal</keyword>
<gene>
    <name evidence="4" type="primary">LOC103369205</name>
</gene>
<dbReference type="Proteomes" id="UP000694891">
    <property type="component" value="Unplaced"/>
</dbReference>
<dbReference type="Gene3D" id="2.40.128.20">
    <property type="match status" value="1"/>
</dbReference>
<dbReference type="AlphaFoldDB" id="A0A3B5B1J8"/>
<evidence type="ECO:0000313" key="3">
    <source>
        <dbReference type="Proteomes" id="UP000694891"/>
    </source>
</evidence>
<keyword evidence="3" id="KW-1185">Reference proteome</keyword>
<dbReference type="GeneTree" id="ENSGT01030000234802"/>
<dbReference type="Ensembl" id="ENSSPAT00000019923.1">
    <property type="protein sequence ID" value="ENSSPAP00000019627.1"/>
    <property type="gene ID" value="ENSSPAG00000014807.1"/>
</dbReference>
<evidence type="ECO:0000313" key="4">
    <source>
        <dbReference type="RefSeq" id="XP_008296081.1"/>
    </source>
</evidence>
<evidence type="ECO:0000313" key="2">
    <source>
        <dbReference type="Ensembl" id="ENSSPAP00000019627.1"/>
    </source>
</evidence>
<evidence type="ECO:0000256" key="1">
    <source>
        <dbReference type="SAM" id="SignalP"/>
    </source>
</evidence>